<feature type="active site" description="Proton donor" evidence="7">
    <location>
        <position position="530"/>
    </location>
</feature>
<evidence type="ECO:0000256" key="3">
    <source>
        <dbReference type="ARBA" id="ARBA00022630"/>
    </source>
</evidence>
<comment type="cofactor">
    <cofactor evidence="1 8">
        <name>FAD</name>
        <dbReference type="ChEBI" id="CHEBI:57692"/>
    </cofactor>
</comment>
<keyword evidence="6" id="KW-0560">Oxidoreductase</keyword>
<keyword evidence="3 9" id="KW-0285">Flavoprotein</keyword>
<proteinExistence type="inferred from homology"/>
<dbReference type="InterPro" id="IPR000172">
    <property type="entry name" value="GMC_OxRdtase_N"/>
</dbReference>
<dbReference type="GO" id="GO:0016614">
    <property type="term" value="F:oxidoreductase activity, acting on CH-OH group of donors"/>
    <property type="evidence" value="ECO:0007669"/>
    <property type="project" value="InterPro"/>
</dbReference>
<feature type="chain" id="PRO_5034882548" evidence="10">
    <location>
        <begin position="23"/>
        <end position="595"/>
    </location>
</feature>
<dbReference type="SUPFAM" id="SSF54373">
    <property type="entry name" value="FAD-linked reductases, C-terminal domain"/>
    <property type="match status" value="1"/>
</dbReference>
<dbReference type="SUPFAM" id="SSF51905">
    <property type="entry name" value="FAD/NAD(P)-binding domain"/>
    <property type="match status" value="1"/>
</dbReference>
<evidence type="ECO:0000256" key="1">
    <source>
        <dbReference type="ARBA" id="ARBA00001974"/>
    </source>
</evidence>
<evidence type="ECO:0000256" key="10">
    <source>
        <dbReference type="SAM" id="SignalP"/>
    </source>
</evidence>
<keyword evidence="14" id="KW-1185">Reference proteome</keyword>
<dbReference type="EMBL" id="KV722464">
    <property type="protein sequence ID" value="OCH88051.1"/>
    <property type="molecule type" value="Genomic_DNA"/>
</dbReference>
<dbReference type="Proteomes" id="UP000250043">
    <property type="component" value="Unassembled WGS sequence"/>
</dbReference>
<accession>A0A8E2ANP5</accession>
<organism evidence="13 14">
    <name type="scientific">Obba rivulosa</name>
    <dbReference type="NCBI Taxonomy" id="1052685"/>
    <lineage>
        <taxon>Eukaryota</taxon>
        <taxon>Fungi</taxon>
        <taxon>Dikarya</taxon>
        <taxon>Basidiomycota</taxon>
        <taxon>Agaricomycotina</taxon>
        <taxon>Agaricomycetes</taxon>
        <taxon>Polyporales</taxon>
        <taxon>Gelatoporiaceae</taxon>
        <taxon>Obba</taxon>
    </lineage>
</organism>
<dbReference type="Pfam" id="PF05199">
    <property type="entry name" value="GMC_oxred_C"/>
    <property type="match status" value="1"/>
</dbReference>
<dbReference type="InterPro" id="IPR007867">
    <property type="entry name" value="GMC_OxRtase_C"/>
</dbReference>
<keyword evidence="4 10" id="KW-0732">Signal</keyword>
<dbReference type="InterPro" id="IPR036188">
    <property type="entry name" value="FAD/NAD-bd_sf"/>
</dbReference>
<evidence type="ECO:0000256" key="6">
    <source>
        <dbReference type="ARBA" id="ARBA00023002"/>
    </source>
</evidence>
<dbReference type="Gene3D" id="3.30.560.10">
    <property type="entry name" value="Glucose Oxidase, domain 3"/>
    <property type="match status" value="1"/>
</dbReference>
<evidence type="ECO:0000256" key="8">
    <source>
        <dbReference type="PIRSR" id="PIRSR000137-2"/>
    </source>
</evidence>
<dbReference type="InterPro" id="IPR012132">
    <property type="entry name" value="GMC_OxRdtase"/>
</dbReference>
<evidence type="ECO:0000259" key="12">
    <source>
        <dbReference type="PROSITE" id="PS00624"/>
    </source>
</evidence>
<dbReference type="PANTHER" id="PTHR11552">
    <property type="entry name" value="GLUCOSE-METHANOL-CHOLINE GMC OXIDOREDUCTASE"/>
    <property type="match status" value="1"/>
</dbReference>
<evidence type="ECO:0000256" key="7">
    <source>
        <dbReference type="PIRSR" id="PIRSR000137-1"/>
    </source>
</evidence>
<dbReference type="GO" id="GO:0050660">
    <property type="term" value="F:flavin adenine dinucleotide binding"/>
    <property type="evidence" value="ECO:0007669"/>
    <property type="project" value="InterPro"/>
</dbReference>
<name>A0A8E2ANP5_9APHY</name>
<feature type="active site" description="Proton acceptor" evidence="7">
    <location>
        <position position="574"/>
    </location>
</feature>
<sequence length="595" mass="63535">MILPPFITVLTGILLLPRAAESALHTAPSQLSRTEYDFVIVGAGTAGNVLANRLSEESSFTVLVVEAGIPNSAVVADEVPYLASTLFPNTPLTWNYTTASQSGLNGREITYPRGRALGGSSTINLQAWTRASRDDWDRFANFTGDSGWSWDEIFPYMIKSESLVQPPDHHNTSGAIVPSLHGTTGPVQISLGGFPMETDQRVLNTTQELPEEFPFNEDMNSGSPLGIGWLPFSVDTQGKRSSSATAYLQPIISRPNVDVLVMTQVTQIIASGTVNGLPHFDAIQVAQSRTSSRMQIMAKKEVILSAGAVNSPLLLQLSGIGNPATLRAVGIKPIVELNDVGQNLADHPFLTVQWSVDSTAETTDLIARNATLANQLLQEWETTGTGRYCDPGSNQVAWLKAGGDTQDASAGPTAAQIELMFFDGFVSLVQGIPATGDFFTVGVAVSSPFSRGSITLASNDPFDSPVIDPGLLSDSRDMSVMVQAVKMAMQMLQASTWDGYILKPATELSPTSSDAEIANFARNFTSTEFHPAGSLRMAPSSSQEGVVNPNLQVKGASGLRVVDASVFPFIPAGHLQACVYAVAERAGDLIKQDWL</sequence>
<feature type="binding site" evidence="8">
    <location>
        <position position="265"/>
    </location>
    <ligand>
        <name>FAD</name>
        <dbReference type="ChEBI" id="CHEBI:57692"/>
    </ligand>
</feature>
<dbReference type="OrthoDB" id="269227at2759"/>
<dbReference type="PANTHER" id="PTHR11552:SF201">
    <property type="entry name" value="GLUCOSE-METHANOL-CHOLINE OXIDOREDUCTASE N-TERMINAL DOMAIN-CONTAINING PROTEIN"/>
    <property type="match status" value="1"/>
</dbReference>
<reference evidence="13 14" key="1">
    <citation type="submission" date="2016-07" db="EMBL/GenBank/DDBJ databases">
        <title>Draft genome of the white-rot fungus Obba rivulosa 3A-2.</title>
        <authorList>
            <consortium name="DOE Joint Genome Institute"/>
            <person name="Miettinen O."/>
            <person name="Riley R."/>
            <person name="Acob R."/>
            <person name="Barry K."/>
            <person name="Cullen D."/>
            <person name="De Vries R."/>
            <person name="Hainaut M."/>
            <person name="Hatakka A."/>
            <person name="Henrissat B."/>
            <person name="Hilden K."/>
            <person name="Kuo R."/>
            <person name="Labutti K."/>
            <person name="Lipzen A."/>
            <person name="Makela M.R."/>
            <person name="Sandor L."/>
            <person name="Spatafora J.W."/>
            <person name="Grigoriev I.V."/>
            <person name="Hibbett D.S."/>
        </authorList>
    </citation>
    <scope>NUCLEOTIDE SEQUENCE [LARGE SCALE GENOMIC DNA]</scope>
    <source>
        <strain evidence="13 14">3A-2</strain>
    </source>
</reference>
<keyword evidence="5 8" id="KW-0274">FAD</keyword>
<dbReference type="AlphaFoldDB" id="A0A8E2ANP5"/>
<evidence type="ECO:0000259" key="11">
    <source>
        <dbReference type="PROSITE" id="PS00623"/>
    </source>
</evidence>
<evidence type="ECO:0000256" key="9">
    <source>
        <dbReference type="RuleBase" id="RU003968"/>
    </source>
</evidence>
<comment type="similarity">
    <text evidence="2 9">Belongs to the GMC oxidoreductase family.</text>
</comment>
<dbReference type="PROSITE" id="PS00623">
    <property type="entry name" value="GMC_OXRED_1"/>
    <property type="match status" value="1"/>
</dbReference>
<dbReference type="PROSITE" id="PS00624">
    <property type="entry name" value="GMC_OXRED_2"/>
    <property type="match status" value="1"/>
</dbReference>
<feature type="domain" description="Glucose-methanol-choline oxidoreductase N-terminal" evidence="12">
    <location>
        <begin position="307"/>
        <end position="321"/>
    </location>
</feature>
<protein>
    <submittedName>
        <fullName evidence="13">Aryl-alcohol oxidase-like protein</fullName>
    </submittedName>
</protein>
<evidence type="ECO:0000256" key="4">
    <source>
        <dbReference type="ARBA" id="ARBA00022729"/>
    </source>
</evidence>
<feature type="signal peptide" evidence="10">
    <location>
        <begin position="1"/>
        <end position="22"/>
    </location>
</feature>
<dbReference type="PIRSF" id="PIRSF000137">
    <property type="entry name" value="Alcohol_oxidase"/>
    <property type="match status" value="1"/>
</dbReference>
<dbReference type="Pfam" id="PF00732">
    <property type="entry name" value="GMC_oxred_N"/>
    <property type="match status" value="1"/>
</dbReference>
<evidence type="ECO:0000313" key="14">
    <source>
        <dbReference type="Proteomes" id="UP000250043"/>
    </source>
</evidence>
<gene>
    <name evidence="13" type="ORF">OBBRIDRAFT_735182</name>
</gene>
<evidence type="ECO:0000313" key="13">
    <source>
        <dbReference type="EMBL" id="OCH88051.1"/>
    </source>
</evidence>
<evidence type="ECO:0000256" key="5">
    <source>
        <dbReference type="ARBA" id="ARBA00022827"/>
    </source>
</evidence>
<evidence type="ECO:0000256" key="2">
    <source>
        <dbReference type="ARBA" id="ARBA00010790"/>
    </source>
</evidence>
<dbReference type="Gene3D" id="3.50.50.60">
    <property type="entry name" value="FAD/NAD(P)-binding domain"/>
    <property type="match status" value="1"/>
</dbReference>
<feature type="domain" description="Glucose-methanol-choline oxidoreductase N-terminal" evidence="11">
    <location>
        <begin position="114"/>
        <end position="137"/>
    </location>
</feature>